<evidence type="ECO:0000313" key="3">
    <source>
        <dbReference type="Proteomes" id="UP001153678"/>
    </source>
</evidence>
<protein>
    <submittedName>
        <fullName evidence="2">18378_t:CDS:1</fullName>
    </submittedName>
</protein>
<feature type="non-terminal residue" evidence="2">
    <location>
        <position position="1"/>
    </location>
</feature>
<dbReference type="Proteomes" id="UP001153678">
    <property type="component" value="Unassembled WGS sequence"/>
</dbReference>
<evidence type="ECO:0000313" key="2">
    <source>
        <dbReference type="EMBL" id="CAI2194631.1"/>
    </source>
</evidence>
<organism evidence="2 3">
    <name type="scientific">Funneliformis geosporum</name>
    <dbReference type="NCBI Taxonomy" id="1117311"/>
    <lineage>
        <taxon>Eukaryota</taxon>
        <taxon>Fungi</taxon>
        <taxon>Fungi incertae sedis</taxon>
        <taxon>Mucoromycota</taxon>
        <taxon>Glomeromycotina</taxon>
        <taxon>Glomeromycetes</taxon>
        <taxon>Glomerales</taxon>
        <taxon>Glomeraceae</taxon>
        <taxon>Funneliformis</taxon>
    </lineage>
</organism>
<reference evidence="2" key="1">
    <citation type="submission" date="2022-08" db="EMBL/GenBank/DDBJ databases">
        <authorList>
            <person name="Kallberg Y."/>
            <person name="Tangrot J."/>
            <person name="Rosling A."/>
        </authorList>
    </citation>
    <scope>NUCLEOTIDE SEQUENCE</scope>
    <source>
        <strain evidence="2">Wild A</strain>
    </source>
</reference>
<comment type="caution">
    <text evidence="2">The sequence shown here is derived from an EMBL/GenBank/DDBJ whole genome shotgun (WGS) entry which is preliminary data.</text>
</comment>
<dbReference type="AlphaFoldDB" id="A0A9W4T6A7"/>
<dbReference type="OrthoDB" id="2443848at2759"/>
<sequence>LADELRALKQTFDSTKPAYKIVCRLQYELKESTIFFSARRFGGASMEKTQNYEVWKKNDQIASLKIESNLIDMELEIDKARLHEYSDAEFDAMEKGRKRIRTGSSPSCSSPQSGKMTISSKNLDDEIDEFLLSPNEQQPNRFAENLKRSGTADEQYEYWYTVALFGACIDVAYRDAKLGTDVKRSDVPSYASSNRKNRSKKSKRKLTGRKIDGIVYLIENLHEVGAIEGARSYAGVHDKKYLEEYFKMPKTLRDMLTDLVIAVDYDESKMNKFQVFGIIHLGLKIQFSRLWRAGGSITIFKKDPPLYEVPRKFSTDKFKIFLKFLVSIYKYKMIIKNNIQILYMEANGNTLLDELKDVGRPQKPPQITNYTKYFANAFATPRKSREKKIE</sequence>
<proteinExistence type="predicted"/>
<dbReference type="EMBL" id="CAMKVN010011192">
    <property type="protein sequence ID" value="CAI2194631.1"/>
    <property type="molecule type" value="Genomic_DNA"/>
</dbReference>
<feature type="region of interest" description="Disordered" evidence="1">
    <location>
        <begin position="184"/>
        <end position="205"/>
    </location>
</feature>
<feature type="compositionally biased region" description="Low complexity" evidence="1">
    <location>
        <begin position="104"/>
        <end position="113"/>
    </location>
</feature>
<evidence type="ECO:0000256" key="1">
    <source>
        <dbReference type="SAM" id="MobiDB-lite"/>
    </source>
</evidence>
<gene>
    <name evidence="2" type="ORF">FWILDA_LOCUS16673</name>
</gene>
<name>A0A9W4T6A7_9GLOM</name>
<feature type="non-terminal residue" evidence="2">
    <location>
        <position position="390"/>
    </location>
</feature>
<keyword evidence="3" id="KW-1185">Reference proteome</keyword>
<feature type="compositionally biased region" description="Basic residues" evidence="1">
    <location>
        <begin position="195"/>
        <end position="205"/>
    </location>
</feature>
<feature type="region of interest" description="Disordered" evidence="1">
    <location>
        <begin position="99"/>
        <end position="119"/>
    </location>
</feature>
<accession>A0A9W4T6A7</accession>